<feature type="transmembrane region" description="Helical" evidence="2">
    <location>
        <begin position="92"/>
        <end position="112"/>
    </location>
</feature>
<name>A0ABQ4CR87_9ACTN</name>
<sequence>MSDLTDRSRPVPVIDERASASQDETGDGVDTRCDADMEPTTFAQVAEVVAGFGALGLLTGVLNVVALRAVRIDEVPGCVQPRIRWWCAHNPAFLRVSAAVTVAGLVMMVLAAT</sequence>
<gene>
    <name evidence="3" type="ORF">Asi02nite_33200</name>
</gene>
<accession>A0ABQ4CR87</accession>
<organism evidence="3 4">
    <name type="scientific">Asanoa siamensis</name>
    <dbReference type="NCBI Taxonomy" id="926357"/>
    <lineage>
        <taxon>Bacteria</taxon>
        <taxon>Bacillati</taxon>
        <taxon>Actinomycetota</taxon>
        <taxon>Actinomycetes</taxon>
        <taxon>Micromonosporales</taxon>
        <taxon>Micromonosporaceae</taxon>
        <taxon>Asanoa</taxon>
    </lineage>
</organism>
<evidence type="ECO:0000256" key="1">
    <source>
        <dbReference type="SAM" id="MobiDB-lite"/>
    </source>
</evidence>
<evidence type="ECO:0000313" key="4">
    <source>
        <dbReference type="Proteomes" id="UP000604117"/>
    </source>
</evidence>
<evidence type="ECO:0000313" key="3">
    <source>
        <dbReference type="EMBL" id="GIF73802.1"/>
    </source>
</evidence>
<reference evidence="3 4" key="1">
    <citation type="submission" date="2021-01" db="EMBL/GenBank/DDBJ databases">
        <title>Whole genome shotgun sequence of Asanoa siamensis NBRC 107932.</title>
        <authorList>
            <person name="Komaki H."/>
            <person name="Tamura T."/>
        </authorList>
    </citation>
    <scope>NUCLEOTIDE SEQUENCE [LARGE SCALE GENOMIC DNA]</scope>
    <source>
        <strain evidence="3 4">NBRC 107932</strain>
    </source>
</reference>
<keyword evidence="2" id="KW-1133">Transmembrane helix</keyword>
<dbReference type="Proteomes" id="UP000604117">
    <property type="component" value="Unassembled WGS sequence"/>
</dbReference>
<evidence type="ECO:0000256" key="2">
    <source>
        <dbReference type="SAM" id="Phobius"/>
    </source>
</evidence>
<feature type="compositionally biased region" description="Basic and acidic residues" evidence="1">
    <location>
        <begin position="1"/>
        <end position="18"/>
    </location>
</feature>
<comment type="caution">
    <text evidence="3">The sequence shown here is derived from an EMBL/GenBank/DDBJ whole genome shotgun (WGS) entry which is preliminary data.</text>
</comment>
<dbReference type="EMBL" id="BONE01000024">
    <property type="protein sequence ID" value="GIF73802.1"/>
    <property type="molecule type" value="Genomic_DNA"/>
</dbReference>
<feature type="transmembrane region" description="Helical" evidence="2">
    <location>
        <begin position="48"/>
        <end position="71"/>
    </location>
</feature>
<keyword evidence="2" id="KW-0472">Membrane</keyword>
<feature type="region of interest" description="Disordered" evidence="1">
    <location>
        <begin position="1"/>
        <end position="29"/>
    </location>
</feature>
<keyword evidence="2" id="KW-0812">Transmembrane</keyword>
<keyword evidence="4" id="KW-1185">Reference proteome</keyword>
<protein>
    <submittedName>
        <fullName evidence="3">Uncharacterized protein</fullName>
    </submittedName>
</protein>
<proteinExistence type="predicted"/>